<keyword evidence="1" id="KW-0472">Membrane</keyword>
<dbReference type="GeneID" id="19129236"/>
<dbReference type="AlphaFoldDB" id="W6ZLB8"/>
<evidence type="ECO:0000313" key="2">
    <source>
        <dbReference type="EMBL" id="EUC44386.1"/>
    </source>
</evidence>
<organism evidence="2 3">
    <name type="scientific">Bipolaris oryzae ATCC 44560</name>
    <dbReference type="NCBI Taxonomy" id="930090"/>
    <lineage>
        <taxon>Eukaryota</taxon>
        <taxon>Fungi</taxon>
        <taxon>Dikarya</taxon>
        <taxon>Ascomycota</taxon>
        <taxon>Pezizomycotina</taxon>
        <taxon>Dothideomycetes</taxon>
        <taxon>Pleosporomycetidae</taxon>
        <taxon>Pleosporales</taxon>
        <taxon>Pleosporineae</taxon>
        <taxon>Pleosporaceae</taxon>
        <taxon>Bipolaris</taxon>
    </lineage>
</organism>
<gene>
    <name evidence="2" type="ORF">COCMIDRAFT_98335</name>
</gene>
<proteinExistence type="predicted"/>
<accession>W6ZLB8</accession>
<keyword evidence="1" id="KW-0812">Transmembrane</keyword>
<evidence type="ECO:0000256" key="1">
    <source>
        <dbReference type="SAM" id="Phobius"/>
    </source>
</evidence>
<dbReference type="Proteomes" id="UP000054032">
    <property type="component" value="Unassembled WGS sequence"/>
</dbReference>
<feature type="transmembrane region" description="Helical" evidence="1">
    <location>
        <begin position="41"/>
        <end position="60"/>
    </location>
</feature>
<dbReference type="EMBL" id="KI964005">
    <property type="protein sequence ID" value="EUC44386.1"/>
    <property type="molecule type" value="Genomic_DNA"/>
</dbReference>
<name>W6ZLB8_COCMI</name>
<protein>
    <submittedName>
        <fullName evidence="2">Uncharacterized protein</fullName>
    </submittedName>
</protein>
<evidence type="ECO:0000313" key="3">
    <source>
        <dbReference type="Proteomes" id="UP000054032"/>
    </source>
</evidence>
<sequence length="82" mass="9304">MVFKAVHLFFHRVRLRAFGGSLSSFREPCGDLFVTSAECIMYFYLLLPPSPIFVSSILALKAKGNKLKSHILKWKFYSSTSA</sequence>
<dbReference type="KEGG" id="bor:COCMIDRAFT_98335"/>
<keyword evidence="3" id="KW-1185">Reference proteome</keyword>
<keyword evidence="1" id="KW-1133">Transmembrane helix</keyword>
<reference evidence="2 3" key="1">
    <citation type="journal article" date="2013" name="PLoS Genet.">
        <title>Comparative genome structure, secondary metabolite, and effector coding capacity across Cochliobolus pathogens.</title>
        <authorList>
            <person name="Condon B.J."/>
            <person name="Leng Y."/>
            <person name="Wu D."/>
            <person name="Bushley K.E."/>
            <person name="Ohm R.A."/>
            <person name="Otillar R."/>
            <person name="Martin J."/>
            <person name="Schackwitz W."/>
            <person name="Grimwood J."/>
            <person name="MohdZainudin N."/>
            <person name="Xue C."/>
            <person name="Wang R."/>
            <person name="Manning V.A."/>
            <person name="Dhillon B."/>
            <person name="Tu Z.J."/>
            <person name="Steffenson B.J."/>
            <person name="Salamov A."/>
            <person name="Sun H."/>
            <person name="Lowry S."/>
            <person name="LaButti K."/>
            <person name="Han J."/>
            <person name="Copeland A."/>
            <person name="Lindquist E."/>
            <person name="Barry K."/>
            <person name="Schmutz J."/>
            <person name="Baker S.E."/>
            <person name="Ciuffetti L.M."/>
            <person name="Grigoriev I.V."/>
            <person name="Zhong S."/>
            <person name="Turgeon B.G."/>
        </authorList>
    </citation>
    <scope>NUCLEOTIDE SEQUENCE [LARGE SCALE GENOMIC DNA]</scope>
    <source>
        <strain evidence="2 3">ATCC 44560</strain>
    </source>
</reference>
<dbReference type="RefSeq" id="XP_007689096.1">
    <property type="nucleotide sequence ID" value="XM_007690906.1"/>
</dbReference>
<dbReference type="HOGENOM" id="CLU_2557948_0_0_1"/>